<feature type="transmembrane region" description="Helical" evidence="1">
    <location>
        <begin position="367"/>
        <end position="391"/>
    </location>
</feature>
<feature type="transmembrane region" description="Helical" evidence="1">
    <location>
        <begin position="330"/>
        <end position="361"/>
    </location>
</feature>
<evidence type="ECO:0000313" key="3">
    <source>
        <dbReference type="Proteomes" id="UP001153069"/>
    </source>
</evidence>
<dbReference type="Proteomes" id="UP001153069">
    <property type="component" value="Unassembled WGS sequence"/>
</dbReference>
<reference evidence="2" key="1">
    <citation type="submission" date="2020-06" db="EMBL/GenBank/DDBJ databases">
        <authorList>
            <consortium name="Plant Systems Biology data submission"/>
        </authorList>
    </citation>
    <scope>NUCLEOTIDE SEQUENCE</scope>
    <source>
        <strain evidence="2">D6</strain>
    </source>
</reference>
<proteinExistence type="predicted"/>
<evidence type="ECO:0000256" key="1">
    <source>
        <dbReference type="SAM" id="Phobius"/>
    </source>
</evidence>
<feature type="transmembrane region" description="Helical" evidence="1">
    <location>
        <begin position="412"/>
        <end position="431"/>
    </location>
</feature>
<dbReference type="EMBL" id="CAICTM010000004">
    <property type="protein sequence ID" value="CAB9496359.1"/>
    <property type="molecule type" value="Genomic_DNA"/>
</dbReference>
<feature type="transmembrane region" description="Helical" evidence="1">
    <location>
        <begin position="299"/>
        <end position="318"/>
    </location>
</feature>
<feature type="transmembrane region" description="Helical" evidence="1">
    <location>
        <begin position="274"/>
        <end position="293"/>
    </location>
</feature>
<sequence length="467" mass="52297">MTSLDEQENTIGFFQAFFVQSDWSGRVSRENWMGQHAFWPRVVLFPILAATLWSMQALAPFCFGDENNGRIPIMENHTLAEMEAIRDSHAICSQSLCDLAKTLPLGCVAKTNDYKAGCEHLSYRYGELGEDLIALPRVCRDAFVSTLGSDLDVNLMDIRHEEKVPVEATADGHLETKQSIFTLHPNGLVEFNLDAILPVEGGIKKLRSHTETNGLTERNVLSFSVLAFSPGRDSLQAGHVQGDVLTSMFCLTEMHPHQRHELQKWYNLCMDHSLGIVVGLALLFVVGSVVFYFGHSLWLVLWIMLRMILPAFVARRVLAWPDKITTWDVWRGLVLIGLVTASSLQPTLLSCVLAGGAFLIYRDTSAAIEWAFLGFLAWGSPVVASHLNPLATSLLLTRSSPAILRVLVEWSLYLLFVGEGWWKFVTIYAFARSYGSLMTANTKETDKAPSTEDLLLQTHANFEWPQY</sequence>
<protein>
    <submittedName>
        <fullName evidence="2">Uncharacterized protein</fullName>
    </submittedName>
</protein>
<organism evidence="2 3">
    <name type="scientific">Seminavis robusta</name>
    <dbReference type="NCBI Taxonomy" id="568900"/>
    <lineage>
        <taxon>Eukaryota</taxon>
        <taxon>Sar</taxon>
        <taxon>Stramenopiles</taxon>
        <taxon>Ochrophyta</taxon>
        <taxon>Bacillariophyta</taxon>
        <taxon>Bacillariophyceae</taxon>
        <taxon>Bacillariophycidae</taxon>
        <taxon>Naviculales</taxon>
        <taxon>Naviculaceae</taxon>
        <taxon>Seminavis</taxon>
    </lineage>
</organism>
<keyword evidence="1" id="KW-0472">Membrane</keyword>
<keyword evidence="1" id="KW-1133">Transmembrane helix</keyword>
<name>A0A9N8D5B0_9STRA</name>
<feature type="transmembrane region" description="Helical" evidence="1">
    <location>
        <begin position="42"/>
        <end position="64"/>
    </location>
</feature>
<dbReference type="AlphaFoldDB" id="A0A9N8D5B0"/>
<keyword evidence="1" id="KW-0812">Transmembrane</keyword>
<keyword evidence="3" id="KW-1185">Reference proteome</keyword>
<gene>
    <name evidence="2" type="ORF">SEMRO_4_G003340.1</name>
</gene>
<accession>A0A9N8D5B0</accession>
<comment type="caution">
    <text evidence="2">The sequence shown here is derived from an EMBL/GenBank/DDBJ whole genome shotgun (WGS) entry which is preliminary data.</text>
</comment>
<evidence type="ECO:0000313" key="2">
    <source>
        <dbReference type="EMBL" id="CAB9496359.1"/>
    </source>
</evidence>